<keyword evidence="1" id="KW-0808">Transferase</keyword>
<evidence type="ECO:0000256" key="1">
    <source>
        <dbReference type="ARBA" id="ARBA00022679"/>
    </source>
</evidence>
<dbReference type="PROSITE" id="PS51186">
    <property type="entry name" value="GNAT"/>
    <property type="match status" value="1"/>
</dbReference>
<organism evidence="4 5">
    <name type="scientific">Devosia oryziradicis</name>
    <dbReference type="NCBI Taxonomy" id="2801335"/>
    <lineage>
        <taxon>Bacteria</taxon>
        <taxon>Pseudomonadati</taxon>
        <taxon>Pseudomonadota</taxon>
        <taxon>Alphaproteobacteria</taxon>
        <taxon>Hyphomicrobiales</taxon>
        <taxon>Devosiaceae</taxon>
        <taxon>Devosia</taxon>
    </lineage>
</organism>
<keyword evidence="2" id="KW-0012">Acyltransferase</keyword>
<dbReference type="InterPro" id="IPR016181">
    <property type="entry name" value="Acyl_CoA_acyltransferase"/>
</dbReference>
<dbReference type="SUPFAM" id="SSF55729">
    <property type="entry name" value="Acyl-CoA N-acyltransferases (Nat)"/>
    <property type="match status" value="1"/>
</dbReference>
<keyword evidence="5" id="KW-1185">Reference proteome</keyword>
<dbReference type="InterPro" id="IPR000182">
    <property type="entry name" value="GNAT_dom"/>
</dbReference>
<gene>
    <name evidence="4" type="ORF">JI749_03065</name>
</gene>
<proteinExistence type="predicted"/>
<dbReference type="PANTHER" id="PTHR43877">
    <property type="entry name" value="AMINOALKYLPHOSPHONATE N-ACETYLTRANSFERASE-RELATED-RELATED"/>
    <property type="match status" value="1"/>
</dbReference>
<dbReference type="Gene3D" id="3.40.630.30">
    <property type="match status" value="1"/>
</dbReference>
<sequence length="156" mass="16282">MIAVRPATAADVPAMSRVLIASITELCGPDHGGAPERLVTWTANKTPEGVAHMLASPGLRMLVAELDGQVAAVGAVVPDKGEVSLNYVDPAARFRGVSKALLSALEAELRVHGVVEAQLTSTTTARAFYHAAGWSEDATPVACMGGEGHRMRKRLG</sequence>
<dbReference type="RefSeq" id="WP_201658813.1">
    <property type="nucleotide sequence ID" value="NZ_CP068047.1"/>
</dbReference>
<evidence type="ECO:0000256" key="2">
    <source>
        <dbReference type="ARBA" id="ARBA00023315"/>
    </source>
</evidence>
<dbReference type="Pfam" id="PF13673">
    <property type="entry name" value="Acetyltransf_10"/>
    <property type="match status" value="1"/>
</dbReference>
<protein>
    <submittedName>
        <fullName evidence="4">GNAT family N-acetyltransferase</fullName>
    </submittedName>
</protein>
<accession>A0ABX7BXE7</accession>
<feature type="domain" description="N-acetyltransferase" evidence="3">
    <location>
        <begin position="2"/>
        <end position="156"/>
    </location>
</feature>
<evidence type="ECO:0000259" key="3">
    <source>
        <dbReference type="PROSITE" id="PS51186"/>
    </source>
</evidence>
<dbReference type="EMBL" id="CP068047">
    <property type="protein sequence ID" value="QQR36631.1"/>
    <property type="molecule type" value="Genomic_DNA"/>
</dbReference>
<reference evidence="4 5" key="1">
    <citation type="submission" date="2021-01" db="EMBL/GenBank/DDBJ databases">
        <title>Genome seq and assembly of Devosia sp. G19.</title>
        <authorList>
            <person name="Chhetri G."/>
        </authorList>
    </citation>
    <scope>NUCLEOTIDE SEQUENCE [LARGE SCALE GENOMIC DNA]</scope>
    <source>
        <strain evidence="4 5">G19</strain>
    </source>
</reference>
<dbReference type="CDD" id="cd04301">
    <property type="entry name" value="NAT_SF"/>
    <property type="match status" value="1"/>
</dbReference>
<dbReference type="Proteomes" id="UP000595460">
    <property type="component" value="Chromosome"/>
</dbReference>
<name>A0ABX7BXE7_9HYPH</name>
<dbReference type="InterPro" id="IPR050832">
    <property type="entry name" value="Bact_Acetyltransf"/>
</dbReference>
<evidence type="ECO:0000313" key="5">
    <source>
        <dbReference type="Proteomes" id="UP000595460"/>
    </source>
</evidence>
<evidence type="ECO:0000313" key="4">
    <source>
        <dbReference type="EMBL" id="QQR36631.1"/>
    </source>
</evidence>